<evidence type="ECO:0000256" key="1">
    <source>
        <dbReference type="PIRSR" id="PIRSR000390-1"/>
    </source>
</evidence>
<reference evidence="4 5" key="1">
    <citation type="journal article" date="2015" name="Nature">
        <title>rRNA introns, odd ribosomes, and small enigmatic genomes across a large radiation of phyla.</title>
        <authorList>
            <person name="Brown C.T."/>
            <person name="Hug L.A."/>
            <person name="Thomas B.C."/>
            <person name="Sharon I."/>
            <person name="Castelle C.J."/>
            <person name="Singh A."/>
            <person name="Wilkins M.J."/>
            <person name="Williams K.H."/>
            <person name="Banfield J.F."/>
        </authorList>
    </citation>
    <scope>NUCLEOTIDE SEQUENCE [LARGE SCALE GENOMIC DNA]</scope>
</reference>
<organism evidence="4 5">
    <name type="scientific">Candidatus Gottesmanbacteria bacterium GW2011_GWB1_44_11c</name>
    <dbReference type="NCBI Taxonomy" id="1618447"/>
    <lineage>
        <taxon>Bacteria</taxon>
        <taxon>Candidatus Gottesmaniibacteriota</taxon>
    </lineage>
</organism>
<comment type="similarity">
    <text evidence="3">Belongs to the DegT/DnrJ/EryC1 family.</text>
</comment>
<dbReference type="Pfam" id="PF01041">
    <property type="entry name" value="DegT_DnrJ_EryC1"/>
    <property type="match status" value="1"/>
</dbReference>
<evidence type="ECO:0000313" key="5">
    <source>
        <dbReference type="Proteomes" id="UP000034617"/>
    </source>
</evidence>
<dbReference type="Proteomes" id="UP000034617">
    <property type="component" value="Unassembled WGS sequence"/>
</dbReference>
<accession>A0A0G1GU64</accession>
<feature type="active site" description="Proton acceptor" evidence="1">
    <location>
        <position position="182"/>
    </location>
</feature>
<dbReference type="CDD" id="cd00616">
    <property type="entry name" value="AHBA_syn"/>
    <property type="match status" value="1"/>
</dbReference>
<gene>
    <name evidence="4" type="ORF">UW22_C0018G0013</name>
</gene>
<dbReference type="EMBL" id="LCHM01000018">
    <property type="protein sequence ID" value="KKT37788.1"/>
    <property type="molecule type" value="Genomic_DNA"/>
</dbReference>
<dbReference type="AlphaFoldDB" id="A0A0G1GU64"/>
<dbReference type="InterPro" id="IPR015422">
    <property type="entry name" value="PyrdxlP-dep_Trfase_small"/>
</dbReference>
<dbReference type="InterPro" id="IPR015421">
    <property type="entry name" value="PyrdxlP-dep_Trfase_major"/>
</dbReference>
<protein>
    <submittedName>
        <fullName evidence="4">TDP-4-keto-6-deoxy-D-glucose transaminase</fullName>
    </submittedName>
</protein>
<feature type="modified residue" description="N6-(pyridoxal phosphate)lysine" evidence="2">
    <location>
        <position position="182"/>
    </location>
</feature>
<dbReference type="SUPFAM" id="SSF53383">
    <property type="entry name" value="PLP-dependent transferases"/>
    <property type="match status" value="1"/>
</dbReference>
<keyword evidence="2 3" id="KW-0663">Pyridoxal phosphate</keyword>
<comment type="caution">
    <text evidence="4">The sequence shown here is derived from an EMBL/GenBank/DDBJ whole genome shotgun (WGS) entry which is preliminary data.</text>
</comment>
<dbReference type="InterPro" id="IPR015424">
    <property type="entry name" value="PyrdxlP-dep_Trfase"/>
</dbReference>
<dbReference type="GO" id="GO:0008483">
    <property type="term" value="F:transaminase activity"/>
    <property type="evidence" value="ECO:0007669"/>
    <property type="project" value="TreeGrafter"/>
</dbReference>
<evidence type="ECO:0000313" key="4">
    <source>
        <dbReference type="EMBL" id="KKT37788.1"/>
    </source>
</evidence>
<sequence>MHIPFTKPYWGDEEIELVIQSIKTTSGIGDGPSTKILIQKLQLLLDAPYILPVTSCTHGLELILASLQLGKPDEVIVPSFTMSSTANAVILSGALPVFADIEPDRYTIDPEDVKRCITPYTKAIILVHYAGMPCLMEELLAIAKQYHLFVIEDAAHAIGATYKGKALGTFGVAGAFSFHGTKNICCGEGGVVVTKNKKLSDVMEIYRANGTNRREFLKGMIDRYTWVGKGTSFFLSDILASILVAQVEKIPVINARRMQIARTYTQAFEDYGDVVALSAVPSYAQPNWHIYGIRFKKEVHAALFIKEMHKKEIGVSTHYVPLHDSPMGIQLRKLRISCYRETADSAYFREPSPLEVAFFSRRLPVTESAARTLVRLPIYPGLTDQELHYIIEEATKILRSFVRRL</sequence>
<evidence type="ECO:0000256" key="2">
    <source>
        <dbReference type="PIRSR" id="PIRSR000390-2"/>
    </source>
</evidence>
<dbReference type="InterPro" id="IPR000653">
    <property type="entry name" value="DegT/StrS_aminotransferase"/>
</dbReference>
<dbReference type="GO" id="GO:0000271">
    <property type="term" value="P:polysaccharide biosynthetic process"/>
    <property type="evidence" value="ECO:0007669"/>
    <property type="project" value="TreeGrafter"/>
</dbReference>
<dbReference type="PANTHER" id="PTHR30244">
    <property type="entry name" value="TRANSAMINASE"/>
    <property type="match status" value="1"/>
</dbReference>
<dbReference type="PANTHER" id="PTHR30244:SF34">
    <property type="entry name" value="DTDP-4-AMINO-4,6-DIDEOXYGALACTOSE TRANSAMINASE"/>
    <property type="match status" value="1"/>
</dbReference>
<evidence type="ECO:0000256" key="3">
    <source>
        <dbReference type="RuleBase" id="RU004508"/>
    </source>
</evidence>
<dbReference type="GO" id="GO:0030170">
    <property type="term" value="F:pyridoxal phosphate binding"/>
    <property type="evidence" value="ECO:0007669"/>
    <property type="project" value="TreeGrafter"/>
</dbReference>
<name>A0A0G1GU64_9BACT</name>
<proteinExistence type="inferred from homology"/>
<dbReference type="PIRSF" id="PIRSF000390">
    <property type="entry name" value="PLP_StrS"/>
    <property type="match status" value="1"/>
</dbReference>
<dbReference type="Gene3D" id="3.90.1150.10">
    <property type="entry name" value="Aspartate Aminotransferase, domain 1"/>
    <property type="match status" value="1"/>
</dbReference>
<dbReference type="Gene3D" id="3.40.640.10">
    <property type="entry name" value="Type I PLP-dependent aspartate aminotransferase-like (Major domain)"/>
    <property type="match status" value="1"/>
</dbReference>